<dbReference type="AlphaFoldDB" id="A0AAW3ZUG5"/>
<accession>A0AAW3ZUG5</accession>
<gene>
    <name evidence="1" type="ORF">CCAL9337_08995</name>
</gene>
<keyword evidence="2" id="KW-1185">Reference proteome</keyword>
<sequence length="135" mass="15821">MARSLFLLISLINLMFSSEEFIFWANINTTNHVVTSEEISFSRAMVLKYKGDLKFLCEIDETLDNNSTVIEFLNLHKDKIFNCFSLQRVDVKSEFRKRNNDITQTSNFKIPPIRFIIEFKPKSAIIGVFKSEEDR</sequence>
<evidence type="ECO:0000313" key="2">
    <source>
        <dbReference type="Proteomes" id="UP000650616"/>
    </source>
</evidence>
<dbReference type="RefSeq" id="WP_169938781.1">
    <property type="nucleotide sequence ID" value="NZ_CP012545.1"/>
</dbReference>
<proteinExistence type="predicted"/>
<protein>
    <recommendedName>
        <fullName evidence="3">Flagellar-associated protein FlgQ</fullName>
    </recommendedName>
</protein>
<comment type="caution">
    <text evidence="1">The sequence shown here is derived from an EMBL/GenBank/DDBJ whole genome shotgun (WGS) entry which is preliminary data.</text>
</comment>
<reference evidence="1 2" key="1">
    <citation type="submission" date="2015-08" db="EMBL/GenBank/DDBJ databases">
        <title>Comparative genomics of the Campylobacter concisus group.</title>
        <authorList>
            <person name="Yee E."/>
            <person name="Chapman M.H."/>
            <person name="Huynh S."/>
            <person name="Bono J.L."/>
            <person name="On S.L."/>
            <person name="St Leger J."/>
            <person name="Foster G."/>
            <person name="Parker C.T."/>
            <person name="Miller W.G."/>
        </authorList>
    </citation>
    <scope>NUCLEOTIDE SEQUENCE [LARGE SCALE GENOMIC DNA]</scope>
    <source>
        <strain evidence="1 2">RM9337</strain>
    </source>
</reference>
<evidence type="ECO:0000313" key="1">
    <source>
        <dbReference type="EMBL" id="MBE3608855.1"/>
    </source>
</evidence>
<dbReference type="Proteomes" id="UP000650616">
    <property type="component" value="Unassembled WGS sequence"/>
</dbReference>
<name>A0AAW3ZUG5_9BACT</name>
<organism evidence="1 2">
    <name type="scientific">Campylobacter californiensis</name>
    <dbReference type="NCBI Taxonomy" id="1032243"/>
    <lineage>
        <taxon>Bacteria</taxon>
        <taxon>Pseudomonadati</taxon>
        <taxon>Campylobacterota</taxon>
        <taxon>Epsilonproteobacteria</taxon>
        <taxon>Campylobacterales</taxon>
        <taxon>Campylobacteraceae</taxon>
        <taxon>Campylobacter</taxon>
    </lineage>
</organism>
<evidence type="ECO:0008006" key="3">
    <source>
        <dbReference type="Google" id="ProtNLM"/>
    </source>
</evidence>
<dbReference type="EMBL" id="LIWG01000016">
    <property type="protein sequence ID" value="MBE3608855.1"/>
    <property type="molecule type" value="Genomic_DNA"/>
</dbReference>